<gene>
    <name evidence="1" type="ORF">S01H1_08572</name>
</gene>
<protein>
    <submittedName>
        <fullName evidence="1">Uncharacterized protein</fullName>
    </submittedName>
</protein>
<evidence type="ECO:0000313" key="1">
    <source>
        <dbReference type="EMBL" id="GAF77452.1"/>
    </source>
</evidence>
<reference evidence="1" key="1">
    <citation type="journal article" date="2014" name="Front. Microbiol.">
        <title>High frequency of phylogenetically diverse reductive dehalogenase-homologous genes in deep subseafloor sedimentary metagenomes.</title>
        <authorList>
            <person name="Kawai M."/>
            <person name="Futagami T."/>
            <person name="Toyoda A."/>
            <person name="Takaki Y."/>
            <person name="Nishi S."/>
            <person name="Hori S."/>
            <person name="Arai W."/>
            <person name="Tsubouchi T."/>
            <person name="Morono Y."/>
            <person name="Uchiyama I."/>
            <person name="Ito T."/>
            <person name="Fujiyama A."/>
            <person name="Inagaki F."/>
            <person name="Takami H."/>
        </authorList>
    </citation>
    <scope>NUCLEOTIDE SEQUENCE</scope>
    <source>
        <strain evidence="1">Expedition CK06-06</strain>
    </source>
</reference>
<proteinExistence type="predicted"/>
<dbReference type="AlphaFoldDB" id="X0SNN5"/>
<comment type="caution">
    <text evidence="1">The sequence shown here is derived from an EMBL/GenBank/DDBJ whole genome shotgun (WGS) entry which is preliminary data.</text>
</comment>
<dbReference type="EMBL" id="BARS01004389">
    <property type="protein sequence ID" value="GAF77452.1"/>
    <property type="molecule type" value="Genomic_DNA"/>
</dbReference>
<sequence length="39" mass="4143">MAKYVSSIINDSLADLQNGGGSCHGGLCAQVFMPRQDEE</sequence>
<name>X0SNN5_9ZZZZ</name>
<organism evidence="1">
    <name type="scientific">marine sediment metagenome</name>
    <dbReference type="NCBI Taxonomy" id="412755"/>
    <lineage>
        <taxon>unclassified sequences</taxon>
        <taxon>metagenomes</taxon>
        <taxon>ecological metagenomes</taxon>
    </lineage>
</organism>
<accession>X0SNN5</accession>